<dbReference type="AlphaFoldDB" id="A0A835C9L6"/>
<accession>A0A835C9L6</accession>
<sequence length="72" mass="6817">MSSSGSAGVFARIEPSGEIGGAPEFGGIASEIGGVSEIGGAPEFGGIASEIGGGVSMTDNGLRFAVLGGSEN</sequence>
<dbReference type="EMBL" id="JAAIUW010000005">
    <property type="protein sequence ID" value="KAF7832967.1"/>
    <property type="molecule type" value="Genomic_DNA"/>
</dbReference>
<proteinExistence type="predicted"/>
<protein>
    <submittedName>
        <fullName evidence="1">Uncharacterized protein</fullName>
    </submittedName>
</protein>
<comment type="caution">
    <text evidence="1">The sequence shown here is derived from an EMBL/GenBank/DDBJ whole genome shotgun (WGS) entry which is preliminary data.</text>
</comment>
<name>A0A835C9L6_9FABA</name>
<keyword evidence="2" id="KW-1185">Reference proteome</keyword>
<evidence type="ECO:0000313" key="2">
    <source>
        <dbReference type="Proteomes" id="UP000634136"/>
    </source>
</evidence>
<organism evidence="1 2">
    <name type="scientific">Senna tora</name>
    <dbReference type="NCBI Taxonomy" id="362788"/>
    <lineage>
        <taxon>Eukaryota</taxon>
        <taxon>Viridiplantae</taxon>
        <taxon>Streptophyta</taxon>
        <taxon>Embryophyta</taxon>
        <taxon>Tracheophyta</taxon>
        <taxon>Spermatophyta</taxon>
        <taxon>Magnoliopsida</taxon>
        <taxon>eudicotyledons</taxon>
        <taxon>Gunneridae</taxon>
        <taxon>Pentapetalae</taxon>
        <taxon>rosids</taxon>
        <taxon>fabids</taxon>
        <taxon>Fabales</taxon>
        <taxon>Fabaceae</taxon>
        <taxon>Caesalpinioideae</taxon>
        <taxon>Cassia clade</taxon>
        <taxon>Senna</taxon>
    </lineage>
</organism>
<reference evidence="1" key="1">
    <citation type="submission" date="2020-09" db="EMBL/GenBank/DDBJ databases">
        <title>Genome-Enabled Discovery of Anthraquinone Biosynthesis in Senna tora.</title>
        <authorList>
            <person name="Kang S.-H."/>
            <person name="Pandey R.P."/>
            <person name="Lee C.-M."/>
            <person name="Sim J.-S."/>
            <person name="Jeong J.-T."/>
            <person name="Choi B.-S."/>
            <person name="Jung M."/>
            <person name="Ginzburg D."/>
            <person name="Zhao K."/>
            <person name="Won S.Y."/>
            <person name="Oh T.-J."/>
            <person name="Yu Y."/>
            <person name="Kim N.-H."/>
            <person name="Lee O.R."/>
            <person name="Lee T.-H."/>
            <person name="Bashyal P."/>
            <person name="Kim T.-S."/>
            <person name="Lee W.-H."/>
            <person name="Kawkins C."/>
            <person name="Kim C.-K."/>
            <person name="Kim J.S."/>
            <person name="Ahn B.O."/>
            <person name="Rhee S.Y."/>
            <person name="Sohng J.K."/>
        </authorList>
    </citation>
    <scope>NUCLEOTIDE SEQUENCE</scope>
    <source>
        <tissue evidence="1">Leaf</tissue>
    </source>
</reference>
<dbReference type="Proteomes" id="UP000634136">
    <property type="component" value="Unassembled WGS sequence"/>
</dbReference>
<gene>
    <name evidence="1" type="ORF">G2W53_015300</name>
</gene>
<evidence type="ECO:0000313" key="1">
    <source>
        <dbReference type="EMBL" id="KAF7832967.1"/>
    </source>
</evidence>